<keyword evidence="15 20" id="KW-0496">Mitochondrion</keyword>
<feature type="transmembrane region" description="Helical" evidence="20">
    <location>
        <begin position="34"/>
        <end position="60"/>
    </location>
</feature>
<reference evidence="23" key="2">
    <citation type="journal article" date="2014" name="BMC Genomics">
        <title>Mitogenomic sequences effectively recover relationships within brush-footed butterflies (Lepidoptera: Nymphalidae).</title>
        <authorList>
            <person name="Wu L.W."/>
            <person name="Lin L.H."/>
            <person name="Lees D.C."/>
            <person name="Hsu Y.F."/>
        </authorList>
    </citation>
    <scope>NUCLEOTIDE SEQUENCE</scope>
    <source>
        <strain evidence="23">N1842</strain>
    </source>
</reference>
<dbReference type="InterPro" id="IPR027387">
    <property type="entry name" value="Cytb/b6-like_sf"/>
</dbReference>
<keyword evidence="7 20" id="KW-0679">Respiratory chain</keyword>
<dbReference type="CDD" id="cd00290">
    <property type="entry name" value="cytochrome_b_C"/>
    <property type="match status" value="1"/>
</dbReference>
<keyword evidence="5 20" id="KW-0813">Transport</keyword>
<evidence type="ECO:0000256" key="5">
    <source>
        <dbReference type="ARBA" id="ARBA00022448"/>
    </source>
</evidence>
<dbReference type="PANTHER" id="PTHR19271">
    <property type="entry name" value="CYTOCHROME B"/>
    <property type="match status" value="1"/>
</dbReference>
<dbReference type="Pfam" id="PF00032">
    <property type="entry name" value="Cytochrom_B_C"/>
    <property type="match status" value="1"/>
</dbReference>
<evidence type="ECO:0000256" key="14">
    <source>
        <dbReference type="ARBA" id="ARBA00023075"/>
    </source>
</evidence>
<comment type="cofactor">
    <cofactor evidence="20">
        <name>heme b</name>
        <dbReference type="ChEBI" id="CHEBI:60344"/>
    </cofactor>
    <text evidence="20">Binds 2 heme groups non-covalently.</text>
</comment>
<dbReference type="GO" id="GO:0045275">
    <property type="term" value="C:respiratory chain complex III"/>
    <property type="evidence" value="ECO:0007669"/>
    <property type="project" value="InterPro"/>
</dbReference>
<dbReference type="EMBL" id="KF590545">
    <property type="protein sequence ID" value="AHA03804.1"/>
    <property type="molecule type" value="Genomic_DNA"/>
</dbReference>
<evidence type="ECO:0000256" key="18">
    <source>
        <dbReference type="PIRSR" id="PIRSR038885-1"/>
    </source>
</evidence>
<dbReference type="InterPro" id="IPR005797">
    <property type="entry name" value="Cyt_b/b6_N"/>
</dbReference>
<evidence type="ECO:0000256" key="2">
    <source>
        <dbReference type="ARBA" id="ARBA00004448"/>
    </source>
</evidence>
<dbReference type="GO" id="GO:0016491">
    <property type="term" value="F:oxidoreductase activity"/>
    <property type="evidence" value="ECO:0007669"/>
    <property type="project" value="UniProtKB-UniRule"/>
</dbReference>
<dbReference type="PIRSF" id="PIRSF038885">
    <property type="entry name" value="COB"/>
    <property type="match status" value="1"/>
</dbReference>
<gene>
    <name evidence="23" type="primary">CYTB</name>
</gene>
<evidence type="ECO:0000256" key="13">
    <source>
        <dbReference type="ARBA" id="ARBA00023004"/>
    </source>
</evidence>
<evidence type="ECO:0000256" key="17">
    <source>
        <dbReference type="ARBA" id="ARBA00061233"/>
    </source>
</evidence>
<evidence type="ECO:0000256" key="11">
    <source>
        <dbReference type="ARBA" id="ARBA00022982"/>
    </source>
</evidence>
<evidence type="ECO:0000256" key="12">
    <source>
        <dbReference type="ARBA" id="ARBA00022989"/>
    </source>
</evidence>
<feature type="transmembrane region" description="Helical" evidence="20">
    <location>
        <begin position="233"/>
        <end position="254"/>
    </location>
</feature>
<dbReference type="GO" id="GO:0046872">
    <property type="term" value="F:metal ion binding"/>
    <property type="evidence" value="ECO:0007669"/>
    <property type="project" value="UniProtKB-UniRule"/>
</dbReference>
<feature type="domain" description="Cytochrome b/b6 N-terminal region profile" evidence="21">
    <location>
        <begin position="4"/>
        <end position="213"/>
    </location>
</feature>
<keyword evidence="10" id="KW-0999">Mitochondrion inner membrane</keyword>
<feature type="transmembrane region" description="Helical" evidence="20">
    <location>
        <begin position="324"/>
        <end position="344"/>
    </location>
</feature>
<evidence type="ECO:0000259" key="22">
    <source>
        <dbReference type="PROSITE" id="PS51003"/>
    </source>
</evidence>
<evidence type="ECO:0000256" key="10">
    <source>
        <dbReference type="ARBA" id="ARBA00022792"/>
    </source>
</evidence>
<evidence type="ECO:0000256" key="8">
    <source>
        <dbReference type="ARBA" id="ARBA00022692"/>
    </source>
</evidence>
<proteinExistence type="inferred from homology"/>
<dbReference type="GO" id="GO:0008121">
    <property type="term" value="F:quinol-cytochrome-c reductase activity"/>
    <property type="evidence" value="ECO:0007669"/>
    <property type="project" value="InterPro"/>
</dbReference>
<evidence type="ECO:0000256" key="1">
    <source>
        <dbReference type="ARBA" id="ARBA00002566"/>
    </source>
</evidence>
<keyword evidence="9 19" id="KW-0479">Metal-binding</keyword>
<protein>
    <recommendedName>
        <fullName evidence="4 20">Cytochrome b</fullName>
    </recommendedName>
</protein>
<evidence type="ECO:0000313" key="23">
    <source>
        <dbReference type="EMBL" id="AHA03804.1"/>
    </source>
</evidence>
<feature type="transmembrane region" description="Helical" evidence="20">
    <location>
        <begin position="351"/>
        <end position="372"/>
    </location>
</feature>
<reference evidence="23" key="1">
    <citation type="submission" date="2013-08" db="EMBL/GenBank/DDBJ databases">
        <authorList>
            <person name="Wu L.-W."/>
            <person name="Lin L.-H."/>
            <person name="Chen T.-W."/>
        </authorList>
    </citation>
    <scope>NUCLEOTIDE SEQUENCE</scope>
    <source>
        <strain evidence="23">N1842</strain>
    </source>
</reference>
<comment type="subunit">
    <text evidence="3">The main subunits of complex b-c1 are: cytochrome b, cytochrome c1 and the Rieske protein.</text>
</comment>
<evidence type="ECO:0000256" key="16">
    <source>
        <dbReference type="ARBA" id="ARBA00023136"/>
    </source>
</evidence>
<feature type="transmembrane region" description="Helical" evidence="20">
    <location>
        <begin position="292"/>
        <end position="312"/>
    </location>
</feature>
<keyword evidence="16 20" id="KW-0472">Membrane</keyword>
<evidence type="ECO:0000256" key="7">
    <source>
        <dbReference type="ARBA" id="ARBA00022660"/>
    </source>
</evidence>
<feature type="transmembrane region" description="Helical" evidence="20">
    <location>
        <begin position="182"/>
        <end position="204"/>
    </location>
</feature>
<comment type="function">
    <text evidence="1 20">Component of the ubiquinol-cytochrome c reductase complex (complex III or cytochrome b-c1 complex) that is part of the mitochondrial respiratory chain. The b-c1 complex mediates electron transfer from ubiquinol to cytochrome c. Contributes to the generation of a proton gradient across the mitochondrial membrane that is then used for ATP synthesis.</text>
</comment>
<keyword evidence="12 20" id="KW-1133">Transmembrane helix</keyword>
<dbReference type="CTD" id="4519"/>
<dbReference type="Pfam" id="PF00033">
    <property type="entry name" value="Cytochrome_B"/>
    <property type="match status" value="1"/>
</dbReference>
<dbReference type="Gene3D" id="1.20.810.10">
    <property type="entry name" value="Cytochrome Bc1 Complex, Chain C"/>
    <property type="match status" value="1"/>
</dbReference>
<keyword evidence="14" id="KW-0830">Ubiquinone</keyword>
<dbReference type="PANTHER" id="PTHR19271:SF16">
    <property type="entry name" value="CYTOCHROME B"/>
    <property type="match status" value="1"/>
</dbReference>
<name>A0A067YEE3_9NEOP</name>
<geneLocation type="mitochondrion" evidence="23"/>
<dbReference type="InterPro" id="IPR036150">
    <property type="entry name" value="Cyt_b/b6_C_sf"/>
</dbReference>
<feature type="binding site" evidence="18">
    <location>
        <position position="205"/>
    </location>
    <ligand>
        <name>a ubiquinone</name>
        <dbReference type="ChEBI" id="CHEBI:16389"/>
    </ligand>
</feature>
<feature type="binding site" description="axial binding residue" evidence="19">
    <location>
        <position position="186"/>
    </location>
    <ligand>
        <name>heme b</name>
        <dbReference type="ChEBI" id="CHEBI:60344"/>
        <label>b562</label>
    </ligand>
    <ligandPart>
        <name>Fe</name>
        <dbReference type="ChEBI" id="CHEBI:18248"/>
    </ligandPart>
</feature>
<comment type="similarity">
    <text evidence="17 20">Belongs to the cytochrome b family.</text>
</comment>
<dbReference type="GeneID" id="19736674"/>
<feature type="transmembrane region" description="Helical" evidence="20">
    <location>
        <begin position="149"/>
        <end position="170"/>
    </location>
</feature>
<dbReference type="InterPro" id="IPR016174">
    <property type="entry name" value="Di-haem_cyt_TM"/>
</dbReference>
<feature type="transmembrane region" description="Helical" evidence="20">
    <location>
        <begin position="117"/>
        <end position="137"/>
    </location>
</feature>
<evidence type="ECO:0000256" key="3">
    <source>
        <dbReference type="ARBA" id="ARBA00011649"/>
    </source>
</evidence>
<dbReference type="AlphaFoldDB" id="A0A067YEE3"/>
<dbReference type="PROSITE" id="PS51002">
    <property type="entry name" value="CYTB_NTER"/>
    <property type="match status" value="1"/>
</dbReference>
<evidence type="ECO:0000256" key="20">
    <source>
        <dbReference type="RuleBase" id="RU362117"/>
    </source>
</evidence>
<dbReference type="SUPFAM" id="SSF81342">
    <property type="entry name" value="Transmembrane di-heme cytochromes"/>
    <property type="match status" value="1"/>
</dbReference>
<comment type="subcellular location">
    <subcellularLocation>
        <location evidence="2">Mitochondrion inner membrane</location>
        <topology evidence="2">Multi-pass membrane protein</topology>
    </subcellularLocation>
</comment>
<feature type="binding site" description="axial binding residue" evidence="19">
    <location>
        <position position="87"/>
    </location>
    <ligand>
        <name>heme b</name>
        <dbReference type="ChEBI" id="CHEBI:60344"/>
        <label>b562</label>
    </ligand>
    <ligandPart>
        <name>Fe</name>
        <dbReference type="ChEBI" id="CHEBI:18248"/>
    </ligandPart>
</feature>
<sequence>MTNLFKSPRKNHPILKIINDLLIDLPTPMNISSWWNFGSLLAICLMTQIITGLFLTMYYTANIELAFYSVNYICRNVNYGWLIRALHTNGASFFFICIYLHVGRGIYYESFNLKHTWMIGIVILFLLMGTAFMGYVLPWGQMSFWGATVITNLLSAIPYLGTMIVNWIWGGFAVSGATLTRFYTFHFLFPFIILMFVVIHLLFLHQTGSNNPLGINSNLDKIPFHPFFTFKDLIGFIILIMLLTLLSLISPYLLGDADNFIPANPLVTPIHIQPEWYFLFAYAILRSIPNKLGGVIALVMSILILIILPFTFNKKIQGIQFYPLNQILFWTMTSTIILLTWIGARSVEDPYILTGQLLTLIYFSYFIMTPILNKLWDNLIFNKL</sequence>
<keyword evidence="8 20" id="KW-0812">Transmembrane</keyword>
<dbReference type="InterPro" id="IPR005798">
    <property type="entry name" value="Cyt_b/b6_C"/>
</dbReference>
<organism evidence="23">
    <name type="scientific">Bhagadatta austenia</name>
    <name type="common">grey commodore</name>
    <dbReference type="NCBI Taxonomy" id="1417366"/>
    <lineage>
        <taxon>Eukaryota</taxon>
        <taxon>Metazoa</taxon>
        <taxon>Ecdysozoa</taxon>
        <taxon>Arthropoda</taxon>
        <taxon>Hexapoda</taxon>
        <taxon>Insecta</taxon>
        <taxon>Pterygota</taxon>
        <taxon>Neoptera</taxon>
        <taxon>Endopterygota</taxon>
        <taxon>Lepidoptera</taxon>
        <taxon>Glossata</taxon>
        <taxon>Ditrysia</taxon>
        <taxon>Papilionoidea</taxon>
        <taxon>Nymphalidae</taxon>
        <taxon>Limenitidinae</taxon>
        <taxon>Parthenini</taxon>
        <taxon>Bhagadatta</taxon>
    </lineage>
</organism>
<evidence type="ECO:0000256" key="19">
    <source>
        <dbReference type="PIRSR" id="PIRSR038885-2"/>
    </source>
</evidence>
<dbReference type="RefSeq" id="YP_009045453.1">
    <property type="nucleotide sequence ID" value="NC_024413.1"/>
</dbReference>
<feature type="binding site" description="axial binding residue" evidence="19">
    <location>
        <position position="101"/>
    </location>
    <ligand>
        <name>heme b</name>
        <dbReference type="ChEBI" id="CHEBI:60344"/>
        <label>b566</label>
    </ligand>
    <ligandPart>
        <name>Fe</name>
        <dbReference type="ChEBI" id="CHEBI:18248"/>
    </ligandPart>
</feature>
<evidence type="ECO:0000256" key="4">
    <source>
        <dbReference type="ARBA" id="ARBA00013531"/>
    </source>
</evidence>
<dbReference type="PROSITE" id="PS51003">
    <property type="entry name" value="CYTB_CTER"/>
    <property type="match status" value="1"/>
</dbReference>
<keyword evidence="11 20" id="KW-0249">Electron transport</keyword>
<comment type="cofactor">
    <cofactor evidence="19">
        <name>heme</name>
        <dbReference type="ChEBI" id="CHEBI:30413"/>
    </cofactor>
    <text evidence="19">Binds 2 heme groups non-covalently.</text>
</comment>
<dbReference type="FunFam" id="1.20.810.10:FF:000002">
    <property type="entry name" value="Cytochrome b"/>
    <property type="match status" value="1"/>
</dbReference>
<feature type="binding site" description="axial binding residue" evidence="19">
    <location>
        <position position="200"/>
    </location>
    <ligand>
        <name>heme b</name>
        <dbReference type="ChEBI" id="CHEBI:60344"/>
        <label>b566</label>
    </ligand>
    <ligandPart>
        <name>Fe</name>
        <dbReference type="ChEBI" id="CHEBI:18248"/>
    </ligandPart>
</feature>
<feature type="domain" description="Cytochrome b/b6 C-terminal region profile" evidence="22">
    <location>
        <begin position="214"/>
        <end position="384"/>
    </location>
</feature>
<dbReference type="GO" id="GO:0005743">
    <property type="term" value="C:mitochondrial inner membrane"/>
    <property type="evidence" value="ECO:0007669"/>
    <property type="project" value="UniProtKB-SubCell"/>
</dbReference>
<evidence type="ECO:0000259" key="21">
    <source>
        <dbReference type="PROSITE" id="PS51002"/>
    </source>
</evidence>
<keyword evidence="13 19" id="KW-0408">Iron</keyword>
<dbReference type="InterPro" id="IPR048260">
    <property type="entry name" value="Cytochrome_b_C_euk/bac"/>
</dbReference>
<accession>A0A067YEE3</accession>
<dbReference type="InterPro" id="IPR030689">
    <property type="entry name" value="Cytochrome_b"/>
</dbReference>
<evidence type="ECO:0000256" key="15">
    <source>
        <dbReference type="ARBA" id="ARBA00023128"/>
    </source>
</evidence>
<feature type="transmembrane region" description="Helical" evidence="20">
    <location>
        <begin position="81"/>
        <end position="102"/>
    </location>
</feature>
<dbReference type="GO" id="GO:0006122">
    <property type="term" value="P:mitochondrial electron transport, ubiquinol to cytochrome c"/>
    <property type="evidence" value="ECO:0007669"/>
    <property type="project" value="TreeGrafter"/>
</dbReference>
<dbReference type="InterPro" id="IPR048259">
    <property type="entry name" value="Cytochrome_b_N_euk/bac"/>
</dbReference>
<dbReference type="CDD" id="cd00284">
    <property type="entry name" value="Cytochrome_b_N"/>
    <property type="match status" value="1"/>
</dbReference>
<keyword evidence="6 19" id="KW-0349">Heme</keyword>
<evidence type="ECO:0000256" key="6">
    <source>
        <dbReference type="ARBA" id="ARBA00022617"/>
    </source>
</evidence>
<dbReference type="SUPFAM" id="SSF81648">
    <property type="entry name" value="a domain/subunit of cytochrome bc1 complex (Ubiquinol-cytochrome c reductase)"/>
    <property type="match status" value="1"/>
</dbReference>
<evidence type="ECO:0000256" key="9">
    <source>
        <dbReference type="ARBA" id="ARBA00022723"/>
    </source>
</evidence>